<dbReference type="SUPFAM" id="SSF56935">
    <property type="entry name" value="Porins"/>
    <property type="match status" value="1"/>
</dbReference>
<evidence type="ECO:0000256" key="1">
    <source>
        <dbReference type="ARBA" id="ARBA00004442"/>
    </source>
</evidence>
<evidence type="ECO:0000313" key="5">
    <source>
        <dbReference type="EMBL" id="SUV53227.1"/>
    </source>
</evidence>
<organism evidence="5 6">
    <name type="scientific">Bergeyella zoohelcum</name>
    <dbReference type="NCBI Taxonomy" id="1015"/>
    <lineage>
        <taxon>Bacteria</taxon>
        <taxon>Pseudomonadati</taxon>
        <taxon>Bacteroidota</taxon>
        <taxon>Flavobacteriia</taxon>
        <taxon>Flavobacteriales</taxon>
        <taxon>Weeksellaceae</taxon>
        <taxon>Bergeyella</taxon>
    </lineage>
</organism>
<gene>
    <name evidence="5" type="ORF">NCTC11661_02376</name>
</gene>
<accession>A0A380ZV75</accession>
<sequence length="768" mass="90158">MRRTAIIFLTVIPFLLTAQEIKQDIFIYDKKQMPISDINLYYIVSKDTIALKTDVHGKFTVQGKNNEVAKVVVNHHQYSYFEEEFKISPQPKSIFLEKVFSLDEITIKAKKQNISRAFGTTTLNIDDSPIFQNSTFKDAIMLIPEVNIVNENVKILGKNKTLYLINGRESNRNINDLLANQIEKIEVISNPSAKYQANYDSVINIVLKKNQNNGWYFNLNSNTYINRLTSYFNAVDVGVNLKKWSIESSVRYNFDNGLVFSNGWQNYQDKLEDYHTRFKVNKQYLETSTHINYNIGKNSNVGIDFSYGKYPKYNSISSSESKFNYFHTNENERIHSVSNSGVESQFINTSVYYNFSKEKNNLNMYVSYIRRNQDFNNNITSNRENIPLLNQNILSNNNSNTLIFNSDYEFKFNEKNKLDIGFRASNFKGKYHLNAIHFSTPLSSTLFDFTENIYSWYGIYKFNVQKLSFSTGLRYEYFNRDVIYNNAQKSKINQGNIFPSLYIGYKSENKNNALSFSYSKKIQRPNFNDITPFEYNVNYNTIFRGNPNLKNEFIHSVQMQYAYKSKLFLTTHYNYYQNYIEQVTTFENNNLVWFPTNYKVNNLGTSLMYNFSAVKNKLKLYNKLTVEYNENIGNVNDVSLNTSLWQWNLYLAQVYSINKKTGISLITNYYSPQLSDFYKIRQGLRTDIKLSTKLFKDRVEASVRINDVFNTYFNELKGNYNGFESFRYSDFSTRSIIFSLRYNFHSGKKVKSKPIHIDNSEEENRTNK</sequence>
<keyword evidence="3" id="KW-0998">Cell outer membrane</keyword>
<reference evidence="5 6" key="1">
    <citation type="submission" date="2018-06" db="EMBL/GenBank/DDBJ databases">
        <authorList>
            <consortium name="Pathogen Informatics"/>
            <person name="Doyle S."/>
        </authorList>
    </citation>
    <scope>NUCLEOTIDE SEQUENCE [LARGE SCALE GENOMIC DNA]</scope>
    <source>
        <strain evidence="5 6">NCTC11661</strain>
    </source>
</reference>
<dbReference type="InterPro" id="IPR036942">
    <property type="entry name" value="Beta-barrel_TonB_sf"/>
</dbReference>
<evidence type="ECO:0000256" key="2">
    <source>
        <dbReference type="ARBA" id="ARBA00023136"/>
    </source>
</evidence>
<dbReference type="EMBL" id="UFTJ01000005">
    <property type="protein sequence ID" value="SUV53227.1"/>
    <property type="molecule type" value="Genomic_DNA"/>
</dbReference>
<name>A0A380ZV75_9FLAO</name>
<comment type="subcellular location">
    <subcellularLocation>
        <location evidence="1">Cell outer membrane</location>
    </subcellularLocation>
</comment>
<dbReference type="Pfam" id="PF14905">
    <property type="entry name" value="OMP_b-brl_3"/>
    <property type="match status" value="1"/>
</dbReference>
<keyword evidence="2" id="KW-0472">Membrane</keyword>
<proteinExistence type="predicted"/>
<dbReference type="AlphaFoldDB" id="A0A380ZV75"/>
<dbReference type="GO" id="GO:0009279">
    <property type="term" value="C:cell outer membrane"/>
    <property type="evidence" value="ECO:0007669"/>
    <property type="project" value="UniProtKB-SubCell"/>
</dbReference>
<evidence type="ECO:0000313" key="6">
    <source>
        <dbReference type="Proteomes" id="UP000255515"/>
    </source>
</evidence>
<dbReference type="RefSeq" id="WP_002665227.1">
    <property type="nucleotide sequence ID" value="NZ_UFTJ01000005.1"/>
</dbReference>
<evidence type="ECO:0000256" key="3">
    <source>
        <dbReference type="ARBA" id="ARBA00023237"/>
    </source>
</evidence>
<dbReference type="InterPro" id="IPR041700">
    <property type="entry name" value="OMP_b-brl_3"/>
</dbReference>
<protein>
    <recommendedName>
        <fullName evidence="4">Outer membrane protein beta-barrel domain-containing protein</fullName>
    </recommendedName>
</protein>
<evidence type="ECO:0000259" key="4">
    <source>
        <dbReference type="Pfam" id="PF14905"/>
    </source>
</evidence>
<dbReference type="Proteomes" id="UP000255515">
    <property type="component" value="Unassembled WGS sequence"/>
</dbReference>
<feature type="domain" description="Outer membrane protein beta-barrel" evidence="4">
    <location>
        <begin position="354"/>
        <end position="742"/>
    </location>
</feature>
<dbReference type="Gene3D" id="2.40.170.20">
    <property type="entry name" value="TonB-dependent receptor, beta-barrel domain"/>
    <property type="match status" value="1"/>
</dbReference>
<dbReference type="Gene3D" id="2.170.130.10">
    <property type="entry name" value="TonB-dependent receptor, plug domain"/>
    <property type="match status" value="1"/>
</dbReference>
<dbReference type="InterPro" id="IPR037066">
    <property type="entry name" value="Plug_dom_sf"/>
</dbReference>